<dbReference type="InterPro" id="IPR000504">
    <property type="entry name" value="RRM_dom"/>
</dbReference>
<dbReference type="CDD" id="cd12569">
    <property type="entry name" value="RRM4_RBM19"/>
    <property type="match status" value="1"/>
</dbReference>
<comment type="similarity">
    <text evidence="2">Belongs to the RRM MRD1 family.</text>
</comment>
<dbReference type="SMART" id="SM00360">
    <property type="entry name" value="RRM"/>
    <property type="match status" value="6"/>
</dbReference>
<sequence length="882" mass="100948">MSRIFIKNLPNKITEEKLREHFSKLGIVTDVQLKYTKDGKFRNFGFVGFETDEQAGTAIKHFNNTYLKTSKISVELCADLNDESTKPKSWSKYSKEKLEEKLKKEKVLQAEDVSEKVTGKTKSKKSANEILDEHKNDPMFKEFMEVHGKSKLWENQQSVDNEVADGEDENDDDDEESETDEKIANKQISDEDYKKALMSSTKTKSTKSGKKLKLPPNKMELFVLKITNIPFKTKRHDLVKFFRPLKPFSIRIPPRSKGFAFIGYKTESDFKKALLKHKSFMDGKQIEIVDYTEKDRHKLRKAEEVTSNNDHDEIESPEKQNNPKWIRQKEALQSENICESGKLFFRNLPYSVNEEEIKSLFEKYGPVAEIDVPIDQQTRKLKGFGTVTFMMPEHAVKAYTNLNGTQFHGRLFHILPATSNDNQSATENDDEKLTFKEKKEKKLKQQAQSSHNWNTLFLGENAVANILAKRYDTSKEKIFDSNGAVSAAVRLALGETEIVLEMKQFLEHNDVALDVLDVAPKDRSNVVILAKNLPADTEDGEIRKIFSKFGLLGRVVLPPSGVTALIEFLEPSEAKKAFKKLAYTKFKNLPLYLEWAPDKIFKTAYDPNQIKTKSKAKNAQKTNEKDGKTIIAEDNNNNNDDDQECEEGTTLFLKNLSFDTREAAIREHFKYIGQIHSIQVVMKKNDQGMKESRGYGFIQFKTRKAMELALKQMQFTEIDGRQVELSRSDRVLQTDVAASSKKKSKSSDDKKQTGTKILVRNVPFQANQKEIRDLFKAFGEIKTIRLPKKMTPGTAESHRGFCFVDFMTLNDAKSAFDALSKSTHLYGRRLVLEWASVDDTTNLEELRKRTAEQFVASTNGAKRSRKSVFDTTQIEDLNVDNE</sequence>
<keyword evidence="5" id="KW-0539">Nucleus</keyword>
<feature type="domain" description="RRM" evidence="8">
    <location>
        <begin position="755"/>
        <end position="837"/>
    </location>
</feature>
<dbReference type="Gene3D" id="3.30.70.330">
    <property type="match status" value="6"/>
</dbReference>
<dbReference type="EMBL" id="GANO01000369">
    <property type="protein sequence ID" value="JAB59502.1"/>
    <property type="molecule type" value="mRNA"/>
</dbReference>
<keyword evidence="3" id="KW-0677">Repeat</keyword>
<feature type="domain" description="RRM" evidence="8">
    <location>
        <begin position="526"/>
        <end position="598"/>
    </location>
</feature>
<feature type="region of interest" description="Disordered" evidence="7">
    <location>
        <begin position="113"/>
        <end position="133"/>
    </location>
</feature>
<dbReference type="Pfam" id="PF00076">
    <property type="entry name" value="RRM_1"/>
    <property type="match status" value="6"/>
</dbReference>
<feature type="compositionally biased region" description="Acidic residues" evidence="7">
    <location>
        <begin position="163"/>
        <end position="179"/>
    </location>
</feature>
<protein>
    <submittedName>
        <fullName evidence="9">Putative rna-binding protein rrm superfamily</fullName>
    </submittedName>
</protein>
<evidence type="ECO:0000256" key="7">
    <source>
        <dbReference type="SAM" id="MobiDB-lite"/>
    </source>
</evidence>
<evidence type="ECO:0000259" key="8">
    <source>
        <dbReference type="PROSITE" id="PS50102"/>
    </source>
</evidence>
<dbReference type="PANTHER" id="PTHR48039:SF5">
    <property type="entry name" value="RNA-BINDING PROTEIN 28"/>
    <property type="match status" value="1"/>
</dbReference>
<feature type="region of interest" description="Disordered" evidence="7">
    <location>
        <begin position="163"/>
        <end position="188"/>
    </location>
</feature>
<dbReference type="PANTHER" id="PTHR48039">
    <property type="entry name" value="RNA-BINDING MOTIF PROTEIN 14B"/>
    <property type="match status" value="1"/>
</dbReference>
<dbReference type="AlphaFoldDB" id="U5EZQ2"/>
<proteinExistence type="evidence at transcript level"/>
<dbReference type="FunFam" id="3.30.70.330:FF:000277">
    <property type="entry name" value="RNA binding motif protein 19"/>
    <property type="match status" value="1"/>
</dbReference>
<feature type="region of interest" description="Disordered" evidence="7">
    <location>
        <begin position="303"/>
        <end position="323"/>
    </location>
</feature>
<evidence type="ECO:0000256" key="6">
    <source>
        <dbReference type="PROSITE-ProRule" id="PRU00176"/>
    </source>
</evidence>
<dbReference type="PROSITE" id="PS50102">
    <property type="entry name" value="RRM"/>
    <property type="match status" value="6"/>
</dbReference>
<dbReference type="InterPro" id="IPR012677">
    <property type="entry name" value="Nucleotide-bd_a/b_plait_sf"/>
</dbReference>
<dbReference type="SUPFAM" id="SSF54928">
    <property type="entry name" value="RNA-binding domain, RBD"/>
    <property type="match status" value="6"/>
</dbReference>
<dbReference type="GO" id="GO:0003729">
    <property type="term" value="F:mRNA binding"/>
    <property type="evidence" value="ECO:0007669"/>
    <property type="project" value="TreeGrafter"/>
</dbReference>
<evidence type="ECO:0000256" key="1">
    <source>
        <dbReference type="ARBA" id="ARBA00004123"/>
    </source>
</evidence>
<dbReference type="CDD" id="cd12571">
    <property type="entry name" value="RRM6_RBM19"/>
    <property type="match status" value="1"/>
</dbReference>
<dbReference type="InterPro" id="IPR034420">
    <property type="entry name" value="RBM19_RRM4"/>
</dbReference>
<dbReference type="InterPro" id="IPR051945">
    <property type="entry name" value="RRM_MRD1_RNA_proc_ribogen"/>
</dbReference>
<feature type="domain" description="RRM" evidence="8">
    <location>
        <begin position="341"/>
        <end position="419"/>
    </location>
</feature>
<feature type="region of interest" description="Disordered" evidence="7">
    <location>
        <begin position="612"/>
        <end position="644"/>
    </location>
</feature>
<evidence type="ECO:0000256" key="2">
    <source>
        <dbReference type="ARBA" id="ARBA00008033"/>
    </source>
</evidence>
<feature type="domain" description="RRM" evidence="8">
    <location>
        <begin position="222"/>
        <end position="293"/>
    </location>
</feature>
<evidence type="ECO:0000256" key="4">
    <source>
        <dbReference type="ARBA" id="ARBA00022884"/>
    </source>
</evidence>
<keyword evidence="4 6" id="KW-0694">RNA-binding</keyword>
<organism evidence="9">
    <name type="scientific">Corethrella appendiculata</name>
    <dbReference type="NCBI Taxonomy" id="1370023"/>
    <lineage>
        <taxon>Eukaryota</taxon>
        <taxon>Metazoa</taxon>
        <taxon>Ecdysozoa</taxon>
        <taxon>Arthropoda</taxon>
        <taxon>Hexapoda</taxon>
        <taxon>Insecta</taxon>
        <taxon>Pterygota</taxon>
        <taxon>Neoptera</taxon>
        <taxon>Endopterygota</taxon>
        <taxon>Diptera</taxon>
        <taxon>Nematocera</taxon>
        <taxon>Culicoidea</taxon>
        <taxon>Chaoboridae</taxon>
        <taxon>Corethrella</taxon>
    </lineage>
</organism>
<dbReference type="InterPro" id="IPR035979">
    <property type="entry name" value="RBD_domain_sf"/>
</dbReference>
<feature type="domain" description="RRM" evidence="8">
    <location>
        <begin position="649"/>
        <end position="730"/>
    </location>
</feature>
<dbReference type="InterPro" id="IPR034421">
    <property type="entry name" value="RBM19_RRM6"/>
</dbReference>
<feature type="domain" description="RRM" evidence="8">
    <location>
        <begin position="2"/>
        <end position="79"/>
    </location>
</feature>
<comment type="subcellular location">
    <subcellularLocation>
        <location evidence="1">Nucleus</location>
    </subcellularLocation>
</comment>
<evidence type="ECO:0000256" key="3">
    <source>
        <dbReference type="ARBA" id="ARBA00022737"/>
    </source>
</evidence>
<dbReference type="FunFam" id="3.30.70.330:FF:000738">
    <property type="entry name" value="RNA-binding motif protein 19"/>
    <property type="match status" value="1"/>
</dbReference>
<feature type="compositionally biased region" description="Basic and acidic residues" evidence="7">
    <location>
        <begin position="303"/>
        <end position="318"/>
    </location>
</feature>
<reference evidence="9" key="1">
    <citation type="journal article" date="2014" name="Insect Biochem. Mol. Biol.">
        <title>An insight into the sialome of the frog biting fly, Corethrella appendiculata.</title>
        <authorList>
            <person name="Ribeiro J.M.C."/>
            <person name="Chagas A.C."/>
            <person name="Pham V.M."/>
            <person name="Lounibos L.P."/>
            <person name="Calvo E."/>
        </authorList>
    </citation>
    <scope>NUCLEOTIDE SEQUENCE</scope>
    <source>
        <tissue evidence="9">Salivary glands</tissue>
    </source>
</reference>
<evidence type="ECO:0000256" key="5">
    <source>
        <dbReference type="ARBA" id="ARBA00023242"/>
    </source>
</evidence>
<dbReference type="GO" id="GO:0005634">
    <property type="term" value="C:nucleus"/>
    <property type="evidence" value="ECO:0007669"/>
    <property type="project" value="UniProtKB-SubCell"/>
</dbReference>
<accession>U5EZQ2</accession>
<name>U5EZQ2_9DIPT</name>
<evidence type="ECO:0000313" key="9">
    <source>
        <dbReference type="EMBL" id="JAB59502.1"/>
    </source>
</evidence>